<protein>
    <submittedName>
        <fullName evidence="1">Uncharacterized protein</fullName>
    </submittedName>
</protein>
<proteinExistence type="predicted"/>
<reference evidence="1 2" key="1">
    <citation type="submission" date="2024-02" db="EMBL/GenBank/DDBJ databases">
        <title>Chromosome-scale genome assembly of the rough periwinkle Littorina saxatilis.</title>
        <authorList>
            <person name="De Jode A."/>
            <person name="Faria R."/>
            <person name="Formenti G."/>
            <person name="Sims Y."/>
            <person name="Smith T.P."/>
            <person name="Tracey A."/>
            <person name="Wood J.M.D."/>
            <person name="Zagrodzka Z.B."/>
            <person name="Johannesson K."/>
            <person name="Butlin R.K."/>
            <person name="Leder E.H."/>
        </authorList>
    </citation>
    <scope>NUCLEOTIDE SEQUENCE [LARGE SCALE GENOMIC DNA]</scope>
    <source>
        <strain evidence="1">Snail1</strain>
        <tissue evidence="1">Muscle</tissue>
    </source>
</reference>
<gene>
    <name evidence="1" type="ORF">V1264_019380</name>
</gene>
<organism evidence="1 2">
    <name type="scientific">Littorina saxatilis</name>
    <dbReference type="NCBI Taxonomy" id="31220"/>
    <lineage>
        <taxon>Eukaryota</taxon>
        <taxon>Metazoa</taxon>
        <taxon>Spiralia</taxon>
        <taxon>Lophotrochozoa</taxon>
        <taxon>Mollusca</taxon>
        <taxon>Gastropoda</taxon>
        <taxon>Caenogastropoda</taxon>
        <taxon>Littorinimorpha</taxon>
        <taxon>Littorinoidea</taxon>
        <taxon>Littorinidae</taxon>
        <taxon>Littorina</taxon>
    </lineage>
</organism>
<dbReference type="EMBL" id="JBAMIC010000008">
    <property type="protein sequence ID" value="KAK7104707.1"/>
    <property type="molecule type" value="Genomic_DNA"/>
</dbReference>
<keyword evidence="2" id="KW-1185">Reference proteome</keyword>
<comment type="caution">
    <text evidence="1">The sequence shown here is derived from an EMBL/GenBank/DDBJ whole genome shotgun (WGS) entry which is preliminary data.</text>
</comment>
<dbReference type="Proteomes" id="UP001374579">
    <property type="component" value="Unassembled WGS sequence"/>
</dbReference>
<name>A0AAN9BFS4_9CAEN</name>
<evidence type="ECO:0000313" key="1">
    <source>
        <dbReference type="EMBL" id="KAK7104707.1"/>
    </source>
</evidence>
<accession>A0AAN9BFS4</accession>
<dbReference type="AlphaFoldDB" id="A0AAN9BFS4"/>
<evidence type="ECO:0000313" key="2">
    <source>
        <dbReference type="Proteomes" id="UP001374579"/>
    </source>
</evidence>
<sequence length="98" mass="10904">MEVDRRCYSTSPIKCTSIYSVICFCPDEGINTPRPTNAASACWQDSFRVTRGKMAGKTSKNQDCATGKFHRLQTDKKESLPTGVEARWITLVNCPANL</sequence>